<evidence type="ECO:0000313" key="4">
    <source>
        <dbReference type="EMBL" id="RTR27459.1"/>
    </source>
</evidence>
<dbReference type="InterPro" id="IPR015269">
    <property type="entry name" value="UPF0029_Impact_C"/>
</dbReference>
<protein>
    <submittedName>
        <fullName evidence="4">YigZ family protein</fullName>
    </submittedName>
</protein>
<gene>
    <name evidence="4" type="ORF">EKG39_20445</name>
</gene>
<feature type="domain" description="Impact N-terminal" evidence="2">
    <location>
        <begin position="19"/>
        <end position="124"/>
    </location>
</feature>
<dbReference type="GO" id="GO:0032561">
    <property type="term" value="F:guanyl ribonucleotide binding"/>
    <property type="evidence" value="ECO:0007669"/>
    <property type="project" value="UniProtKB-ARBA"/>
</dbReference>
<keyword evidence="5" id="KW-1185">Reference proteome</keyword>
<evidence type="ECO:0000256" key="1">
    <source>
        <dbReference type="ARBA" id="ARBA00007665"/>
    </source>
</evidence>
<dbReference type="InterPro" id="IPR035647">
    <property type="entry name" value="EFG_III/V"/>
</dbReference>
<dbReference type="GO" id="GO:0006446">
    <property type="term" value="P:regulation of translational initiation"/>
    <property type="evidence" value="ECO:0007669"/>
    <property type="project" value="TreeGrafter"/>
</dbReference>
<dbReference type="Pfam" id="PF09186">
    <property type="entry name" value="DUF1949"/>
    <property type="match status" value="1"/>
</dbReference>
<dbReference type="PROSITE" id="PS00910">
    <property type="entry name" value="UPF0029"/>
    <property type="match status" value="1"/>
</dbReference>
<sequence>MTDSYQVPSAELVIEEEIKHSRFISVLFRCQSYEELKCVLTNVKADYPGANHYCYAFVAAEPQNSIAIGSSDDGEPAGSAGRPMLATLQGANIGEIGAIVVRYFGGTKLGVGGLVRAYSSGIKQGLIQLQTELKQIRYPGSLVCEYSQLKDVEYLLSQYDAIVEDRVFTEKVTLEFEIPKRYQDALNLGLATMSQGSLSAKFKS</sequence>
<dbReference type="InterPro" id="IPR020569">
    <property type="entry name" value="UPF0029_Impact_CS"/>
</dbReference>
<evidence type="ECO:0000259" key="2">
    <source>
        <dbReference type="Pfam" id="PF01205"/>
    </source>
</evidence>
<dbReference type="SUPFAM" id="SSF54980">
    <property type="entry name" value="EF-G C-terminal domain-like"/>
    <property type="match status" value="1"/>
</dbReference>
<dbReference type="GO" id="GO:0017111">
    <property type="term" value="F:ribonucleoside triphosphate phosphatase activity"/>
    <property type="evidence" value="ECO:0007669"/>
    <property type="project" value="UniProtKB-ARBA"/>
</dbReference>
<comment type="caution">
    <text evidence="4">The sequence shown here is derived from an EMBL/GenBank/DDBJ whole genome shotgun (WGS) entry which is preliminary data.</text>
</comment>
<dbReference type="AlphaFoldDB" id="A0A3S0KCE9"/>
<dbReference type="InterPro" id="IPR001498">
    <property type="entry name" value="Impact_N"/>
</dbReference>
<dbReference type="InterPro" id="IPR020568">
    <property type="entry name" value="Ribosomal_Su5_D2-typ_SF"/>
</dbReference>
<comment type="similarity">
    <text evidence="1">Belongs to the IMPACT family.</text>
</comment>
<dbReference type="RefSeq" id="WP_126507860.1">
    <property type="nucleotide sequence ID" value="NZ_RXNV01000016.1"/>
</dbReference>
<dbReference type="PANTHER" id="PTHR16301">
    <property type="entry name" value="IMPACT-RELATED"/>
    <property type="match status" value="1"/>
</dbReference>
<dbReference type="PANTHER" id="PTHR16301:SF20">
    <property type="entry name" value="IMPACT FAMILY MEMBER YIGZ"/>
    <property type="match status" value="1"/>
</dbReference>
<proteinExistence type="inferred from homology"/>
<dbReference type="GO" id="GO:0005737">
    <property type="term" value="C:cytoplasm"/>
    <property type="evidence" value="ECO:0007669"/>
    <property type="project" value="TreeGrafter"/>
</dbReference>
<dbReference type="InterPro" id="IPR023582">
    <property type="entry name" value="Impact"/>
</dbReference>
<dbReference type="InterPro" id="IPR015796">
    <property type="entry name" value="Impact_YigZ-like"/>
</dbReference>
<dbReference type="Pfam" id="PF01205">
    <property type="entry name" value="Impact_N"/>
    <property type="match status" value="1"/>
</dbReference>
<evidence type="ECO:0000259" key="3">
    <source>
        <dbReference type="Pfam" id="PF09186"/>
    </source>
</evidence>
<accession>A0A3S0KCE9</accession>
<dbReference type="EMBL" id="RXNV01000016">
    <property type="protein sequence ID" value="RTR27459.1"/>
    <property type="molecule type" value="Genomic_DNA"/>
</dbReference>
<dbReference type="OrthoDB" id="9813771at2"/>
<dbReference type="InterPro" id="IPR036956">
    <property type="entry name" value="Impact_N_sf"/>
</dbReference>
<evidence type="ECO:0000313" key="5">
    <source>
        <dbReference type="Proteomes" id="UP000282060"/>
    </source>
</evidence>
<reference evidence="4 5" key="1">
    <citation type="submission" date="2018-12" db="EMBL/GenBank/DDBJ databases">
        <authorList>
            <person name="Yu L."/>
        </authorList>
    </citation>
    <scope>NUCLEOTIDE SEQUENCE [LARGE SCALE GENOMIC DNA]</scope>
    <source>
        <strain evidence="4 5">HAW-EB5</strain>
    </source>
</reference>
<dbReference type="Gene3D" id="3.30.70.240">
    <property type="match status" value="1"/>
</dbReference>
<dbReference type="NCBIfam" id="TIGR00257">
    <property type="entry name" value="IMPACT_YIGZ"/>
    <property type="match status" value="1"/>
</dbReference>
<feature type="domain" description="UPF0029" evidence="3">
    <location>
        <begin position="142"/>
        <end position="196"/>
    </location>
</feature>
<dbReference type="Gene3D" id="3.30.230.30">
    <property type="entry name" value="Impact, N-terminal domain"/>
    <property type="match status" value="1"/>
</dbReference>
<dbReference type="Proteomes" id="UP000282060">
    <property type="component" value="Unassembled WGS sequence"/>
</dbReference>
<dbReference type="GO" id="GO:0043168">
    <property type="term" value="F:anion binding"/>
    <property type="evidence" value="ECO:0007669"/>
    <property type="project" value="UniProtKB-ARBA"/>
</dbReference>
<dbReference type="SUPFAM" id="SSF54211">
    <property type="entry name" value="Ribosomal protein S5 domain 2-like"/>
    <property type="match status" value="1"/>
</dbReference>
<name>A0A3S0KCE9_9GAMM</name>
<organism evidence="4 5">
    <name type="scientific">Shewanella atlantica</name>
    <dbReference type="NCBI Taxonomy" id="271099"/>
    <lineage>
        <taxon>Bacteria</taxon>
        <taxon>Pseudomonadati</taxon>
        <taxon>Pseudomonadota</taxon>
        <taxon>Gammaproteobacteria</taxon>
        <taxon>Alteromonadales</taxon>
        <taxon>Shewanellaceae</taxon>
        <taxon>Shewanella</taxon>
    </lineage>
</organism>